<dbReference type="Pfam" id="PF02493">
    <property type="entry name" value="MORN"/>
    <property type="match status" value="2"/>
</dbReference>
<evidence type="ECO:0000313" key="2">
    <source>
        <dbReference type="EMBL" id="SVC21250.1"/>
    </source>
</evidence>
<sequence length="82" mass="9284">MGDKNNNPQYKGEVKREYILFGDYILEGLGSLTSTDGEKYVGEWKDGKKHGQGTYTWSDGDKYVGEYKDGKSWNGTDYDKNG</sequence>
<organism evidence="2">
    <name type="scientific">marine metagenome</name>
    <dbReference type="NCBI Taxonomy" id="408172"/>
    <lineage>
        <taxon>unclassified sequences</taxon>
        <taxon>metagenomes</taxon>
        <taxon>ecological metagenomes</taxon>
    </lineage>
</organism>
<proteinExistence type="predicted"/>
<dbReference type="PANTHER" id="PTHR23084">
    <property type="entry name" value="PHOSPHATIDYLINOSITOL-4-PHOSPHATE 5-KINASE RELATED"/>
    <property type="match status" value="1"/>
</dbReference>
<reference evidence="2" key="1">
    <citation type="submission" date="2018-05" db="EMBL/GenBank/DDBJ databases">
        <authorList>
            <person name="Lanie J.A."/>
            <person name="Ng W.-L."/>
            <person name="Kazmierczak K.M."/>
            <person name="Andrzejewski T.M."/>
            <person name="Davidsen T.M."/>
            <person name="Wayne K.J."/>
            <person name="Tettelin H."/>
            <person name="Glass J.I."/>
            <person name="Rusch D."/>
            <person name="Podicherti R."/>
            <person name="Tsui H.-C.T."/>
            <person name="Winkler M.E."/>
        </authorList>
    </citation>
    <scope>NUCLEOTIDE SEQUENCE</scope>
</reference>
<dbReference type="EMBL" id="UINC01079341">
    <property type="protein sequence ID" value="SVC21250.1"/>
    <property type="molecule type" value="Genomic_DNA"/>
</dbReference>
<dbReference type="InterPro" id="IPR003409">
    <property type="entry name" value="MORN"/>
</dbReference>
<dbReference type="Gene3D" id="2.20.110.10">
    <property type="entry name" value="Histone H3 K4-specific methyltransferase SET7/9 N-terminal domain"/>
    <property type="match status" value="1"/>
</dbReference>
<protein>
    <recommendedName>
        <fullName evidence="3">MORN repeat-containing protein</fullName>
    </recommendedName>
</protein>
<evidence type="ECO:0000256" key="1">
    <source>
        <dbReference type="ARBA" id="ARBA00022737"/>
    </source>
</evidence>
<dbReference type="PANTHER" id="PTHR23084:SF263">
    <property type="entry name" value="MORN REPEAT-CONTAINING PROTEIN 1"/>
    <property type="match status" value="1"/>
</dbReference>
<name>A0A382K9V4_9ZZZZ</name>
<feature type="non-terminal residue" evidence="2">
    <location>
        <position position="82"/>
    </location>
</feature>
<accession>A0A382K9V4</accession>
<dbReference type="AlphaFoldDB" id="A0A382K9V4"/>
<evidence type="ECO:0008006" key="3">
    <source>
        <dbReference type="Google" id="ProtNLM"/>
    </source>
</evidence>
<gene>
    <name evidence="2" type="ORF">METZ01_LOCUS274104</name>
</gene>
<dbReference type="SMART" id="SM00698">
    <property type="entry name" value="MORN"/>
    <property type="match status" value="1"/>
</dbReference>
<dbReference type="SUPFAM" id="SSF82185">
    <property type="entry name" value="Histone H3 K4-specific methyltransferase SET7/9 N-terminal domain"/>
    <property type="match status" value="1"/>
</dbReference>
<keyword evidence="1" id="KW-0677">Repeat</keyword>